<reference evidence="3 5" key="2">
    <citation type="journal article" date="2019" name="Nat. Microbiol.">
        <title>Wide diversity of methane and short-chain alkane metabolisms in uncultured archaea.</title>
        <authorList>
            <person name="Borrel G."/>
            <person name="Adam P.S."/>
            <person name="McKay L.J."/>
            <person name="Chen L.X."/>
            <person name="Sierra-Garcia I.N."/>
            <person name="Sieber C.M."/>
            <person name="Letourneur Q."/>
            <person name="Ghozlane A."/>
            <person name="Andersen G.L."/>
            <person name="Li W.J."/>
            <person name="Hallam S.J."/>
            <person name="Muyzer G."/>
            <person name="de Oliveira V.M."/>
            <person name="Inskeep W.P."/>
            <person name="Banfield J.F."/>
            <person name="Gribaldo S."/>
        </authorList>
    </citation>
    <scope>NUCLEOTIDE SEQUENCE [LARGE SCALE GENOMIC DNA]</scope>
    <source>
        <strain evidence="3">NM4</strain>
    </source>
</reference>
<dbReference type="PANTHER" id="PTHR11668">
    <property type="entry name" value="SERINE/THREONINE PROTEIN PHOSPHATASE"/>
    <property type="match status" value="1"/>
</dbReference>
<dbReference type="Pfam" id="PF00149">
    <property type="entry name" value="Metallophos"/>
    <property type="match status" value="1"/>
</dbReference>
<dbReference type="EMBL" id="RCOS01000173">
    <property type="protein sequence ID" value="RSN71532.1"/>
    <property type="molecule type" value="Genomic_DNA"/>
</dbReference>
<dbReference type="SUPFAM" id="SSF56300">
    <property type="entry name" value="Metallo-dependent phosphatases"/>
    <property type="match status" value="1"/>
</dbReference>
<evidence type="ECO:0000313" key="5">
    <source>
        <dbReference type="Proteomes" id="UP000316217"/>
    </source>
</evidence>
<evidence type="ECO:0000313" key="3">
    <source>
        <dbReference type="EMBL" id="RZN62307.1"/>
    </source>
</evidence>
<gene>
    <name evidence="2" type="ORF">D6D85_15840</name>
    <name evidence="3" type="ORF">EF810_03235</name>
</gene>
<dbReference type="SMART" id="SM00156">
    <property type="entry name" value="PP2Ac"/>
    <property type="match status" value="1"/>
</dbReference>
<dbReference type="PANTHER" id="PTHR11668:SF496">
    <property type="entry name" value="SERINE_THREONINE-PROTEIN PHOSPHATASE"/>
    <property type="match status" value="1"/>
</dbReference>
<keyword evidence="4" id="KW-1185">Reference proteome</keyword>
<accession>A0A3R9X029</accession>
<dbReference type="InterPro" id="IPR004843">
    <property type="entry name" value="Calcineurin-like_PHP"/>
</dbReference>
<dbReference type="OrthoDB" id="303721at2157"/>
<evidence type="ECO:0000259" key="1">
    <source>
        <dbReference type="PROSITE" id="PS00125"/>
    </source>
</evidence>
<organism evidence="2 4">
    <name type="scientific">Candidatus Methanodesulfokora washburnensis</name>
    <dbReference type="NCBI Taxonomy" id="2478471"/>
    <lineage>
        <taxon>Archaea</taxon>
        <taxon>Thermoproteota</taxon>
        <taxon>Candidatus Korarchaeia</taxon>
        <taxon>Candidatus Korarchaeia incertae sedis</taxon>
        <taxon>Candidatus Methanodesulfokora</taxon>
    </lineage>
</organism>
<sequence length="271" mass="31169">MEVEDMVLENPFRIIPENNMRELLERAIEVLSKEPVIVDLEPKKALVVGDTHGDIESSINALRNPVDIFIFLGDYVDRGEYQIENIAYLLAYKLKYPDRIVLLRGNHETEEMNLFYGFYMEVMLRYRGLFDLFQEVFSKLPFIARMGRILMMHGGIPKGLDDLSSLKEMRVNLSPESPFFQILWNDPSELISGFSSSPRGEGIYLFGEDALEDFLKKNNADVLLRSHEFFPEGFRRMFSGKLISVFSCRFYGGTPAAALLTEKDIIKVTLI</sequence>
<dbReference type="Proteomes" id="UP000277582">
    <property type="component" value="Unassembled WGS sequence"/>
</dbReference>
<dbReference type="RefSeq" id="WP_125672928.1">
    <property type="nucleotide sequence ID" value="NZ_RCOS01000173.1"/>
</dbReference>
<dbReference type="EMBL" id="RXII01000049">
    <property type="protein sequence ID" value="RZN62307.1"/>
    <property type="molecule type" value="Genomic_DNA"/>
</dbReference>
<dbReference type="InterPro" id="IPR029052">
    <property type="entry name" value="Metallo-depent_PP-like"/>
</dbReference>
<name>A0A3R9X029_9CREN</name>
<dbReference type="Proteomes" id="UP000316217">
    <property type="component" value="Unassembled WGS sequence"/>
</dbReference>
<evidence type="ECO:0000313" key="4">
    <source>
        <dbReference type="Proteomes" id="UP000277582"/>
    </source>
</evidence>
<dbReference type="InterPro" id="IPR050341">
    <property type="entry name" value="PP1_catalytic_subunit"/>
</dbReference>
<feature type="domain" description="Serine/threonine specific protein phosphatases" evidence="1">
    <location>
        <begin position="103"/>
        <end position="108"/>
    </location>
</feature>
<reference evidence="2 4" key="1">
    <citation type="submission" date="2018-10" db="EMBL/GenBank/DDBJ databases">
        <title>Co-occurring genomic capacity for anaerobic methane metabolism and dissimilatory sulfite reduction discovered in the Korarchaeota.</title>
        <authorList>
            <person name="Mckay L.J."/>
            <person name="Dlakic M."/>
            <person name="Fields M.W."/>
            <person name="Delmont T.O."/>
            <person name="Eren A.M."/>
            <person name="Jay Z.J."/>
            <person name="Klingelsmith K.B."/>
            <person name="Rusch D.B."/>
            <person name="Inskeep W.P."/>
        </authorList>
    </citation>
    <scope>NUCLEOTIDE SEQUENCE [LARGE SCALE GENOMIC DNA]</scope>
    <source>
        <strain evidence="2 4">MDKW</strain>
    </source>
</reference>
<dbReference type="Gene3D" id="3.60.21.10">
    <property type="match status" value="1"/>
</dbReference>
<dbReference type="GO" id="GO:0005737">
    <property type="term" value="C:cytoplasm"/>
    <property type="evidence" value="ECO:0007669"/>
    <property type="project" value="TreeGrafter"/>
</dbReference>
<evidence type="ECO:0000313" key="2">
    <source>
        <dbReference type="EMBL" id="RSN71532.1"/>
    </source>
</evidence>
<dbReference type="PROSITE" id="PS00125">
    <property type="entry name" value="SER_THR_PHOSPHATASE"/>
    <property type="match status" value="1"/>
</dbReference>
<comment type="caution">
    <text evidence="2">The sequence shown here is derived from an EMBL/GenBank/DDBJ whole genome shotgun (WGS) entry which is preliminary data.</text>
</comment>
<dbReference type="AlphaFoldDB" id="A0A3R9X029"/>
<dbReference type="PRINTS" id="PR00114">
    <property type="entry name" value="STPHPHTASE"/>
</dbReference>
<dbReference type="GO" id="GO:0004722">
    <property type="term" value="F:protein serine/threonine phosphatase activity"/>
    <property type="evidence" value="ECO:0007669"/>
    <property type="project" value="TreeGrafter"/>
</dbReference>
<dbReference type="InterPro" id="IPR006186">
    <property type="entry name" value="Ser/Thr-sp_prot-phosphatase"/>
</dbReference>
<proteinExistence type="predicted"/>
<dbReference type="CDD" id="cd00144">
    <property type="entry name" value="MPP_PPP_family"/>
    <property type="match status" value="1"/>
</dbReference>
<protein>
    <submittedName>
        <fullName evidence="2">Serine/threonine protein phosphatase</fullName>
    </submittedName>
</protein>